<evidence type="ECO:0000256" key="14">
    <source>
        <dbReference type="ARBA" id="ARBA00023306"/>
    </source>
</evidence>
<dbReference type="HAMAP" id="MF_00037">
    <property type="entry name" value="MurB"/>
    <property type="match status" value="1"/>
</dbReference>
<evidence type="ECO:0000313" key="19">
    <source>
        <dbReference type="EMBL" id="RFA15734.1"/>
    </source>
</evidence>
<dbReference type="InterPro" id="IPR036318">
    <property type="entry name" value="FAD-bd_PCMH-like_sf"/>
</dbReference>
<evidence type="ECO:0000259" key="18">
    <source>
        <dbReference type="PROSITE" id="PS51387"/>
    </source>
</evidence>
<dbReference type="SUPFAM" id="SSF56176">
    <property type="entry name" value="FAD-binding/transporter-associated domain-like"/>
    <property type="match status" value="1"/>
</dbReference>
<accession>A0A3E0W047</accession>
<keyword evidence="14 17" id="KW-0131">Cell cycle</keyword>
<evidence type="ECO:0000256" key="9">
    <source>
        <dbReference type="ARBA" id="ARBA00022827"/>
    </source>
</evidence>
<dbReference type="GO" id="GO:0008762">
    <property type="term" value="F:UDP-N-acetylmuramate dehydrogenase activity"/>
    <property type="evidence" value="ECO:0007669"/>
    <property type="project" value="UniProtKB-UniRule"/>
</dbReference>
<evidence type="ECO:0000313" key="20">
    <source>
        <dbReference type="Proteomes" id="UP000256709"/>
    </source>
</evidence>
<keyword evidence="15 17" id="KW-0961">Cell wall biogenesis/degradation</keyword>
<reference evidence="19 20" key="1">
    <citation type="submission" date="2017-04" db="EMBL/GenBank/DDBJ databases">
        <title>Comparative genome analysis of Subtercola boreus.</title>
        <authorList>
            <person name="Cho Y.-J."/>
            <person name="Cho A."/>
            <person name="Kim O.-S."/>
            <person name="Lee J.-I."/>
        </authorList>
    </citation>
    <scope>NUCLEOTIDE SEQUENCE [LARGE SCALE GENOMIC DNA]</scope>
    <source>
        <strain evidence="19 20">P27444</strain>
    </source>
</reference>
<evidence type="ECO:0000256" key="1">
    <source>
        <dbReference type="ARBA" id="ARBA00001974"/>
    </source>
</evidence>
<dbReference type="InterPro" id="IPR011601">
    <property type="entry name" value="MurB_C"/>
</dbReference>
<comment type="similarity">
    <text evidence="5 17">Belongs to the MurB family.</text>
</comment>
<dbReference type="Pfam" id="PF02873">
    <property type="entry name" value="MurB_C"/>
    <property type="match status" value="1"/>
</dbReference>
<dbReference type="UniPathway" id="UPA00219"/>
<evidence type="ECO:0000256" key="6">
    <source>
        <dbReference type="ARBA" id="ARBA00022490"/>
    </source>
</evidence>
<dbReference type="InterPro" id="IPR003170">
    <property type="entry name" value="MurB"/>
</dbReference>
<comment type="function">
    <text evidence="2 17">Cell wall formation.</text>
</comment>
<evidence type="ECO:0000256" key="4">
    <source>
        <dbReference type="ARBA" id="ARBA00004752"/>
    </source>
</evidence>
<dbReference type="GO" id="GO:0071555">
    <property type="term" value="P:cell wall organization"/>
    <property type="evidence" value="ECO:0007669"/>
    <property type="project" value="UniProtKB-KW"/>
</dbReference>
<dbReference type="Proteomes" id="UP000256709">
    <property type="component" value="Unassembled WGS sequence"/>
</dbReference>
<keyword evidence="10 17" id="KW-0521">NADP</keyword>
<evidence type="ECO:0000256" key="15">
    <source>
        <dbReference type="ARBA" id="ARBA00023316"/>
    </source>
</evidence>
<comment type="pathway">
    <text evidence="4 17">Cell wall biogenesis; peptidoglycan biosynthesis.</text>
</comment>
<dbReference type="PANTHER" id="PTHR21071">
    <property type="entry name" value="UDP-N-ACETYLENOLPYRUVOYLGLUCOSAMINE REDUCTASE"/>
    <property type="match status" value="1"/>
</dbReference>
<organism evidence="19 20">
    <name type="scientific">Subtercola boreus</name>
    <dbReference type="NCBI Taxonomy" id="120213"/>
    <lineage>
        <taxon>Bacteria</taxon>
        <taxon>Bacillati</taxon>
        <taxon>Actinomycetota</taxon>
        <taxon>Actinomycetes</taxon>
        <taxon>Micrococcales</taxon>
        <taxon>Microbacteriaceae</taxon>
        <taxon>Subtercola</taxon>
    </lineage>
</organism>
<keyword evidence="9 17" id="KW-0274">FAD</keyword>
<dbReference type="InterPro" id="IPR036635">
    <property type="entry name" value="MurB_C_sf"/>
</dbReference>
<evidence type="ECO:0000256" key="13">
    <source>
        <dbReference type="ARBA" id="ARBA00023002"/>
    </source>
</evidence>
<proteinExistence type="inferred from homology"/>
<dbReference type="OrthoDB" id="9804753at2"/>
<keyword evidence="12 17" id="KW-0573">Peptidoglycan synthesis</keyword>
<dbReference type="NCBIfam" id="NF010478">
    <property type="entry name" value="PRK13903.1"/>
    <property type="match status" value="1"/>
</dbReference>
<evidence type="ECO:0000256" key="10">
    <source>
        <dbReference type="ARBA" id="ARBA00022857"/>
    </source>
</evidence>
<dbReference type="Gene3D" id="3.30.465.10">
    <property type="match status" value="1"/>
</dbReference>
<keyword evidence="11 17" id="KW-0133">Cell shape</keyword>
<dbReference type="EC" id="1.3.1.98" evidence="17"/>
<keyword evidence="8 17" id="KW-0285">Flavoprotein</keyword>
<dbReference type="PROSITE" id="PS51387">
    <property type="entry name" value="FAD_PCMH"/>
    <property type="match status" value="1"/>
</dbReference>
<sequence>MIERPGPALLAPLTTLRVGGPASRLVTVVDARELIEVCLSVWADEEPWMVLGGGSNVVVSDDGFEGTVIHIASRGVEQVDSGPHDAPGTVRVRVQAGEPWDDLVAYTVANGLRGIEALSGIPGSTGASPVQNIGAYGQEVSSVLVGVEFLDGETGELLWLTTEQLGFGYRTSVLKRARPGVVVSLELRLSRAGSDALALGAPIEYDQLANALGVKLGDRVALGAVREAVLRLRASKGMVLDPADPDSVSAGSFFTNPIVTEQFARTIPPEAPRWITERQATDDSPEVYEVKLSAAWLIEHAGLGRGYSLPGSDAAISGKHTLALVNRGGATAAEIAELARFVQWRVQSEFGVNLAPEPVFIGSFD</sequence>
<dbReference type="Gene3D" id="3.90.78.10">
    <property type="entry name" value="UDP-N-acetylenolpyruvoylglucosamine reductase, C-terminal domain"/>
    <property type="match status" value="1"/>
</dbReference>
<dbReference type="GO" id="GO:0071949">
    <property type="term" value="F:FAD binding"/>
    <property type="evidence" value="ECO:0007669"/>
    <property type="project" value="InterPro"/>
</dbReference>
<comment type="catalytic activity">
    <reaction evidence="16 17">
        <text>UDP-N-acetyl-alpha-D-muramate + NADP(+) = UDP-N-acetyl-3-O-(1-carboxyvinyl)-alpha-D-glucosamine + NADPH + H(+)</text>
        <dbReference type="Rhea" id="RHEA:12248"/>
        <dbReference type="ChEBI" id="CHEBI:15378"/>
        <dbReference type="ChEBI" id="CHEBI:57783"/>
        <dbReference type="ChEBI" id="CHEBI:58349"/>
        <dbReference type="ChEBI" id="CHEBI:68483"/>
        <dbReference type="ChEBI" id="CHEBI:70757"/>
        <dbReference type="EC" id="1.3.1.98"/>
    </reaction>
</comment>
<evidence type="ECO:0000256" key="16">
    <source>
        <dbReference type="ARBA" id="ARBA00048914"/>
    </source>
</evidence>
<dbReference type="GO" id="GO:0005829">
    <property type="term" value="C:cytosol"/>
    <property type="evidence" value="ECO:0007669"/>
    <property type="project" value="TreeGrafter"/>
</dbReference>
<dbReference type="SUPFAM" id="SSF56194">
    <property type="entry name" value="Uridine diphospho-N-Acetylenolpyruvylglucosamine reductase, MurB, C-terminal domain"/>
    <property type="match status" value="1"/>
</dbReference>
<evidence type="ECO:0000256" key="3">
    <source>
        <dbReference type="ARBA" id="ARBA00004496"/>
    </source>
</evidence>
<feature type="active site" evidence="17">
    <location>
        <position position="170"/>
    </location>
</feature>
<dbReference type="Gene3D" id="3.30.43.10">
    <property type="entry name" value="Uridine Diphospho-n-acetylenolpyruvylglucosamine Reductase, domain 2"/>
    <property type="match status" value="1"/>
</dbReference>
<keyword evidence="6 17" id="KW-0963">Cytoplasm</keyword>
<dbReference type="GO" id="GO:0008360">
    <property type="term" value="P:regulation of cell shape"/>
    <property type="evidence" value="ECO:0007669"/>
    <property type="project" value="UniProtKB-KW"/>
</dbReference>
<comment type="caution">
    <text evidence="19">The sequence shown here is derived from an EMBL/GenBank/DDBJ whole genome shotgun (WGS) entry which is preliminary data.</text>
</comment>
<dbReference type="RefSeq" id="WP_116281823.1">
    <property type="nucleotide sequence ID" value="NZ_NBXA01000006.1"/>
</dbReference>
<feature type="domain" description="FAD-binding PCMH-type" evidence="18">
    <location>
        <begin position="18"/>
        <end position="235"/>
    </location>
</feature>
<keyword evidence="7 17" id="KW-0132">Cell division</keyword>
<dbReference type="PANTHER" id="PTHR21071:SF4">
    <property type="entry name" value="UDP-N-ACETYLENOLPYRUVOYLGLUCOSAMINE REDUCTASE"/>
    <property type="match status" value="1"/>
</dbReference>
<dbReference type="Pfam" id="PF01565">
    <property type="entry name" value="FAD_binding_4"/>
    <property type="match status" value="1"/>
</dbReference>
<dbReference type="AlphaFoldDB" id="A0A3E0W047"/>
<dbReference type="EMBL" id="NBXA01000006">
    <property type="protein sequence ID" value="RFA15734.1"/>
    <property type="molecule type" value="Genomic_DNA"/>
</dbReference>
<dbReference type="InterPro" id="IPR006094">
    <property type="entry name" value="Oxid_FAD_bind_N"/>
</dbReference>
<evidence type="ECO:0000256" key="7">
    <source>
        <dbReference type="ARBA" id="ARBA00022618"/>
    </source>
</evidence>
<evidence type="ECO:0000256" key="12">
    <source>
        <dbReference type="ARBA" id="ARBA00022984"/>
    </source>
</evidence>
<keyword evidence="13 17" id="KW-0560">Oxidoreductase</keyword>
<evidence type="ECO:0000256" key="11">
    <source>
        <dbReference type="ARBA" id="ARBA00022960"/>
    </source>
</evidence>
<dbReference type="InterPro" id="IPR016166">
    <property type="entry name" value="FAD-bd_PCMH"/>
</dbReference>
<gene>
    <name evidence="17" type="primary">murB</name>
    <name evidence="19" type="ORF">B7R21_03235</name>
</gene>
<name>A0A3E0W047_9MICO</name>
<feature type="active site" evidence="17">
    <location>
        <position position="357"/>
    </location>
</feature>
<protein>
    <recommendedName>
        <fullName evidence="17">UDP-N-acetylenolpyruvoylglucosamine reductase</fullName>
        <ecNumber evidence="17">1.3.1.98</ecNumber>
    </recommendedName>
    <alternativeName>
        <fullName evidence="17">UDP-N-acetylmuramate dehydrogenase</fullName>
    </alternativeName>
</protein>
<evidence type="ECO:0000256" key="17">
    <source>
        <dbReference type="HAMAP-Rule" id="MF_00037"/>
    </source>
</evidence>
<dbReference type="InterPro" id="IPR016169">
    <property type="entry name" value="FAD-bd_PCMH_sub2"/>
</dbReference>
<dbReference type="GO" id="GO:0009252">
    <property type="term" value="P:peptidoglycan biosynthetic process"/>
    <property type="evidence" value="ECO:0007669"/>
    <property type="project" value="UniProtKB-UniRule"/>
</dbReference>
<comment type="subcellular location">
    <subcellularLocation>
        <location evidence="3 17">Cytoplasm</location>
    </subcellularLocation>
</comment>
<comment type="cofactor">
    <cofactor evidence="1 17">
        <name>FAD</name>
        <dbReference type="ChEBI" id="CHEBI:57692"/>
    </cofactor>
</comment>
<dbReference type="InterPro" id="IPR016167">
    <property type="entry name" value="FAD-bd_PCMH_sub1"/>
</dbReference>
<feature type="active site" description="Proton donor" evidence="17">
    <location>
        <position position="252"/>
    </location>
</feature>
<evidence type="ECO:0000256" key="8">
    <source>
        <dbReference type="ARBA" id="ARBA00022630"/>
    </source>
</evidence>
<dbReference type="GO" id="GO:0051301">
    <property type="term" value="P:cell division"/>
    <property type="evidence" value="ECO:0007669"/>
    <property type="project" value="UniProtKB-KW"/>
</dbReference>
<evidence type="ECO:0000256" key="2">
    <source>
        <dbReference type="ARBA" id="ARBA00003921"/>
    </source>
</evidence>
<evidence type="ECO:0000256" key="5">
    <source>
        <dbReference type="ARBA" id="ARBA00010485"/>
    </source>
</evidence>